<dbReference type="EMBL" id="AUZX01005397">
    <property type="protein sequence ID" value="EQD68042.1"/>
    <property type="molecule type" value="Genomic_DNA"/>
</dbReference>
<protein>
    <recommendedName>
        <fullName evidence="2">DUF4340 domain-containing protein</fullName>
    </recommendedName>
</protein>
<reference evidence="1" key="1">
    <citation type="submission" date="2013-08" db="EMBL/GenBank/DDBJ databases">
        <authorList>
            <person name="Mendez C."/>
            <person name="Richter M."/>
            <person name="Ferrer M."/>
            <person name="Sanchez J."/>
        </authorList>
    </citation>
    <scope>NUCLEOTIDE SEQUENCE</scope>
</reference>
<reference evidence="1" key="2">
    <citation type="journal article" date="2014" name="ISME J.">
        <title>Microbial stratification in low pH oxic and suboxic macroscopic growths along an acid mine drainage.</title>
        <authorList>
            <person name="Mendez-Garcia C."/>
            <person name="Mesa V."/>
            <person name="Sprenger R.R."/>
            <person name="Richter M."/>
            <person name="Diez M.S."/>
            <person name="Solano J."/>
            <person name="Bargiela R."/>
            <person name="Golyshina O.V."/>
            <person name="Manteca A."/>
            <person name="Ramos J.L."/>
            <person name="Gallego J.R."/>
            <person name="Llorente I."/>
            <person name="Martins Dos Santos V.A."/>
            <person name="Jensen O.N."/>
            <person name="Pelaez A.I."/>
            <person name="Sanchez J."/>
            <person name="Ferrer M."/>
        </authorList>
    </citation>
    <scope>NUCLEOTIDE SEQUENCE</scope>
</reference>
<accession>T1BDX4</accession>
<evidence type="ECO:0008006" key="2">
    <source>
        <dbReference type="Google" id="ProtNLM"/>
    </source>
</evidence>
<gene>
    <name evidence="1" type="ORF">B1A_07494</name>
</gene>
<evidence type="ECO:0000313" key="1">
    <source>
        <dbReference type="EMBL" id="EQD68042.1"/>
    </source>
</evidence>
<proteinExistence type="predicted"/>
<comment type="caution">
    <text evidence="1">The sequence shown here is derived from an EMBL/GenBank/DDBJ whole genome shotgun (WGS) entry which is preliminary data.</text>
</comment>
<organism evidence="1">
    <name type="scientific">mine drainage metagenome</name>
    <dbReference type="NCBI Taxonomy" id="410659"/>
    <lineage>
        <taxon>unclassified sequences</taxon>
        <taxon>metagenomes</taxon>
        <taxon>ecological metagenomes</taxon>
    </lineage>
</organism>
<sequence>MRRRLRARILSLVAVLVLIAAAGWSWRQQQAQLAAQHLLAITPQTITHITLQLSGMVAQRFRKRGGVWWQQVTPPRRADSAQLDALTQIAAAPVLRWLPAHAVRADHLGLTPPLAVLWLNGTRLAFGGLAPLAPERYVQVADGRVALISARYSPYLGTANTQAAAHAGTP</sequence>
<name>T1BDX4_9ZZZZ</name>
<dbReference type="AlphaFoldDB" id="T1BDX4"/>